<dbReference type="AlphaFoldDB" id="A0A2T6CC64"/>
<evidence type="ECO:0000313" key="1">
    <source>
        <dbReference type="EMBL" id="PTX73100.1"/>
    </source>
</evidence>
<dbReference type="Gene3D" id="3.40.50.1110">
    <property type="entry name" value="SGNH hydrolase"/>
    <property type="match status" value="1"/>
</dbReference>
<comment type="caution">
    <text evidence="1">The sequence shown here is derived from an EMBL/GenBank/DDBJ whole genome shotgun (WGS) entry which is preliminary data.</text>
</comment>
<organism evidence="1 2">
    <name type="scientific">Sulfitobacter mediterraneus</name>
    <dbReference type="NCBI Taxonomy" id="83219"/>
    <lineage>
        <taxon>Bacteria</taxon>
        <taxon>Pseudomonadati</taxon>
        <taxon>Pseudomonadota</taxon>
        <taxon>Alphaproteobacteria</taxon>
        <taxon>Rhodobacterales</taxon>
        <taxon>Roseobacteraceae</taxon>
        <taxon>Sulfitobacter</taxon>
    </lineage>
</organism>
<dbReference type="GO" id="GO:0016788">
    <property type="term" value="F:hydrolase activity, acting on ester bonds"/>
    <property type="evidence" value="ECO:0007669"/>
    <property type="project" value="UniProtKB-ARBA"/>
</dbReference>
<evidence type="ECO:0000313" key="2">
    <source>
        <dbReference type="Proteomes" id="UP000244092"/>
    </source>
</evidence>
<protein>
    <submittedName>
        <fullName evidence="1">Uncharacterized protein</fullName>
    </submittedName>
</protein>
<dbReference type="OrthoDB" id="8883291at2"/>
<proteinExistence type="predicted"/>
<accession>A0A2T6CC64</accession>
<name>A0A2T6CC64_9RHOB</name>
<dbReference type="InterPro" id="IPR036514">
    <property type="entry name" value="SGNH_hydro_sf"/>
</dbReference>
<gene>
    <name evidence="1" type="ORF">C8N31_1088</name>
</gene>
<dbReference type="Proteomes" id="UP000244092">
    <property type="component" value="Unassembled WGS sequence"/>
</dbReference>
<reference evidence="1 2" key="1">
    <citation type="submission" date="2018-04" db="EMBL/GenBank/DDBJ databases">
        <title>Genomic Encyclopedia of Archaeal and Bacterial Type Strains, Phase II (KMG-II): from individual species to whole genera.</title>
        <authorList>
            <person name="Goeker M."/>
        </authorList>
    </citation>
    <scope>NUCLEOTIDE SEQUENCE [LARGE SCALE GENOMIC DNA]</scope>
    <source>
        <strain evidence="1 2">DSM 12244</strain>
    </source>
</reference>
<sequence>MASMSRRLTLTGLALVAAGGAFWMMRRQSGKAEAEALYAAPLPAPKGALRIYHLGHSLVGRDMPAMLAQLASAGHHYDSQLGWGTSLKEHWEPDLPINGFDQENAHPRFRPATEAITSGTYDAVVLTEMVELRDAIKYHDSARYLGEWAKLAHAAKPSARIYLYETWHHINDPEGWQNRIRDDLDALWRERLVYPALAQSGAPIHLIPAGQVMAAFVRAVETRGGVEGINGVDDLFAISDDGSRDTIHVNDLGAYLVALTHYAVLYHRDPSGLPYRLQRADGSTADAPSAEAAALMQQVVWDVVRSMPDSGVAG</sequence>
<dbReference type="EMBL" id="QBKU01000008">
    <property type="protein sequence ID" value="PTX73100.1"/>
    <property type="molecule type" value="Genomic_DNA"/>
</dbReference>